<reference evidence="1 2" key="1">
    <citation type="journal article" date="2023" name="Arcadia Sci">
        <title>De novo assembly of a long-read Amblyomma americanum tick genome.</title>
        <authorList>
            <person name="Chou S."/>
            <person name="Poskanzer K.E."/>
            <person name="Rollins M."/>
            <person name="Thuy-Boun P.S."/>
        </authorList>
    </citation>
    <scope>NUCLEOTIDE SEQUENCE [LARGE SCALE GENOMIC DNA]</scope>
    <source>
        <strain evidence="1">F_SG_1</strain>
        <tissue evidence="1">Salivary glands</tissue>
    </source>
</reference>
<dbReference type="EMBL" id="JARKHS020020629">
    <property type="protein sequence ID" value="KAK8770737.1"/>
    <property type="molecule type" value="Genomic_DNA"/>
</dbReference>
<evidence type="ECO:0000313" key="1">
    <source>
        <dbReference type="EMBL" id="KAK8770737.1"/>
    </source>
</evidence>
<name>A0AAQ4E7M0_AMBAM</name>
<dbReference type="AlphaFoldDB" id="A0AAQ4E7M0"/>
<protein>
    <submittedName>
        <fullName evidence="1">Uncharacterized protein</fullName>
    </submittedName>
</protein>
<evidence type="ECO:0000313" key="2">
    <source>
        <dbReference type="Proteomes" id="UP001321473"/>
    </source>
</evidence>
<dbReference type="Proteomes" id="UP001321473">
    <property type="component" value="Unassembled WGS sequence"/>
</dbReference>
<accession>A0AAQ4E7M0</accession>
<proteinExistence type="predicted"/>
<organism evidence="1 2">
    <name type="scientific">Amblyomma americanum</name>
    <name type="common">Lone star tick</name>
    <dbReference type="NCBI Taxonomy" id="6943"/>
    <lineage>
        <taxon>Eukaryota</taxon>
        <taxon>Metazoa</taxon>
        <taxon>Ecdysozoa</taxon>
        <taxon>Arthropoda</taxon>
        <taxon>Chelicerata</taxon>
        <taxon>Arachnida</taxon>
        <taxon>Acari</taxon>
        <taxon>Parasitiformes</taxon>
        <taxon>Ixodida</taxon>
        <taxon>Ixodoidea</taxon>
        <taxon>Ixodidae</taxon>
        <taxon>Amblyomminae</taxon>
        <taxon>Amblyomma</taxon>
    </lineage>
</organism>
<comment type="caution">
    <text evidence="1">The sequence shown here is derived from an EMBL/GenBank/DDBJ whole genome shotgun (WGS) entry which is preliminary data.</text>
</comment>
<gene>
    <name evidence="1" type="ORF">V5799_012800</name>
</gene>
<keyword evidence="2" id="KW-1185">Reference proteome</keyword>
<sequence>MCVGNEAFYGGLYLLHFTEGPLVLGLGLFRLMTLISAPIAIAKTLVSLLQMQIAAVNLGAIDVSERSRRTE</sequence>